<feature type="transmembrane region" description="Helical" evidence="1">
    <location>
        <begin position="53"/>
        <end position="71"/>
    </location>
</feature>
<keyword evidence="3" id="KW-1185">Reference proteome</keyword>
<feature type="transmembrane region" description="Helical" evidence="1">
    <location>
        <begin position="77"/>
        <end position="97"/>
    </location>
</feature>
<protein>
    <recommendedName>
        <fullName evidence="4">YcxB-like protein domain-containing protein</fullName>
    </recommendedName>
</protein>
<sequence>MPIIAMIYQTQKEVCILELLFQNETSYDDGFEKLYYNTLLENDTPAFKAVKRYQLWGIGFLLVSVLALSQAPHLRSWSLGAAGMCALVLGIIFIYFAKDFYKRSFVRKLRKSKQSCLCGKKMTFQITPSTLTQITPEETTVVDWSGIKSWTLIENYYFLEHGSRYLALGKNNFTIGSAEHFQIFLDNKFRKEKLNLKQCSCSQ</sequence>
<reference evidence="2 3" key="1">
    <citation type="journal article" date="2019" name="Anaerobe">
        <title>Detection of Robinsoniella peoriensis in multiple bone samples of a trauma patient.</title>
        <authorList>
            <person name="Schrottner P."/>
            <person name="Hartwich K."/>
            <person name="Bunk B."/>
            <person name="Schober I."/>
            <person name="Helbig S."/>
            <person name="Rudolph W.W."/>
            <person name="Gunzer F."/>
        </authorList>
    </citation>
    <scope>NUCLEOTIDE SEQUENCE [LARGE SCALE GENOMIC DNA]</scope>
    <source>
        <strain evidence="2 3">DSM 106044</strain>
    </source>
</reference>
<gene>
    <name evidence="2" type="ORF">DSM106044_00605</name>
</gene>
<keyword evidence="1" id="KW-0812">Transmembrane</keyword>
<evidence type="ECO:0000313" key="3">
    <source>
        <dbReference type="Proteomes" id="UP000306509"/>
    </source>
</evidence>
<accession>A0A4U8QBM2</accession>
<keyword evidence="1" id="KW-1133">Transmembrane helix</keyword>
<dbReference type="AlphaFoldDB" id="A0A4U8QBM2"/>
<dbReference type="EMBL" id="QGQD01000014">
    <property type="protein sequence ID" value="TLD02475.1"/>
    <property type="molecule type" value="Genomic_DNA"/>
</dbReference>
<name>A0A4U8QBM2_9FIRM</name>
<keyword evidence="1" id="KW-0472">Membrane</keyword>
<dbReference type="Proteomes" id="UP000306509">
    <property type="component" value="Unassembled WGS sequence"/>
</dbReference>
<organism evidence="2 3">
    <name type="scientific">Robinsoniella peoriensis</name>
    <dbReference type="NCBI Taxonomy" id="180332"/>
    <lineage>
        <taxon>Bacteria</taxon>
        <taxon>Bacillati</taxon>
        <taxon>Bacillota</taxon>
        <taxon>Clostridia</taxon>
        <taxon>Lachnospirales</taxon>
        <taxon>Lachnospiraceae</taxon>
        <taxon>Robinsoniella</taxon>
    </lineage>
</organism>
<evidence type="ECO:0000256" key="1">
    <source>
        <dbReference type="SAM" id="Phobius"/>
    </source>
</evidence>
<evidence type="ECO:0000313" key="2">
    <source>
        <dbReference type="EMBL" id="TLD02475.1"/>
    </source>
</evidence>
<evidence type="ECO:0008006" key="4">
    <source>
        <dbReference type="Google" id="ProtNLM"/>
    </source>
</evidence>
<comment type="caution">
    <text evidence="2">The sequence shown here is derived from an EMBL/GenBank/DDBJ whole genome shotgun (WGS) entry which is preliminary data.</text>
</comment>
<proteinExistence type="predicted"/>